<proteinExistence type="predicted"/>
<sequence length="270" mass="28349">MAEPLDLTRSTVLALWLATGDTGPAAVRAVQADDEPHGVTDAGDDPLGSTAALSDALAGWSAPDLDVVALLPAPGDVVGVPADVSADALAAGEVVLLRTGSRFLAAVPEVTSFGSDLEPGHLVTWRVHEVPDWRVGVQSLGSLEDADRALRQGLVQVTDALVRLDVAHWDDEHAARVIALRDAALPTWRLPDRLDGRRARVLASAARLLAIVDVATLDHGGALTVWQADQRTAALHDVDRLARRALAAATLAGPVRGPLDGPRDQPSTRR</sequence>
<name>A0ABS5U1N5_9CELL</name>
<gene>
    <name evidence="1" type="ORF">KIN34_13425</name>
</gene>
<dbReference type="EMBL" id="JAHBOH010000001">
    <property type="protein sequence ID" value="MBT0995285.1"/>
    <property type="molecule type" value="Genomic_DNA"/>
</dbReference>
<dbReference type="Proteomes" id="UP000722125">
    <property type="component" value="Unassembled WGS sequence"/>
</dbReference>
<evidence type="ECO:0000313" key="2">
    <source>
        <dbReference type="Proteomes" id="UP000722125"/>
    </source>
</evidence>
<protein>
    <submittedName>
        <fullName evidence="1">Uncharacterized protein</fullName>
    </submittedName>
</protein>
<evidence type="ECO:0000313" key="1">
    <source>
        <dbReference type="EMBL" id="MBT0995285.1"/>
    </source>
</evidence>
<comment type="caution">
    <text evidence="1">The sequence shown here is derived from an EMBL/GenBank/DDBJ whole genome shotgun (WGS) entry which is preliminary data.</text>
</comment>
<reference evidence="1 2" key="1">
    <citation type="submission" date="2021-05" db="EMBL/GenBank/DDBJ databases">
        <title>Description of Cellulomonas sp. DKR-3 sp. nov.</title>
        <authorList>
            <person name="Dahal R.H."/>
            <person name="Chaudhary D.K."/>
        </authorList>
    </citation>
    <scope>NUCLEOTIDE SEQUENCE [LARGE SCALE GENOMIC DNA]</scope>
    <source>
        <strain evidence="1 2">DKR-3</strain>
    </source>
</reference>
<organism evidence="1 2">
    <name type="scientific">Cellulomonas fulva</name>
    <dbReference type="NCBI Taxonomy" id="2835530"/>
    <lineage>
        <taxon>Bacteria</taxon>
        <taxon>Bacillati</taxon>
        <taxon>Actinomycetota</taxon>
        <taxon>Actinomycetes</taxon>
        <taxon>Micrococcales</taxon>
        <taxon>Cellulomonadaceae</taxon>
        <taxon>Cellulomonas</taxon>
    </lineage>
</organism>
<keyword evidence="2" id="KW-1185">Reference proteome</keyword>
<accession>A0ABS5U1N5</accession>
<dbReference type="RefSeq" id="WP_214351449.1">
    <property type="nucleotide sequence ID" value="NZ_JAHBOH010000001.1"/>
</dbReference>